<gene>
    <name evidence="1" type="ORF">HaLaN_26788</name>
</gene>
<protein>
    <submittedName>
        <fullName evidence="1">Uncharacterized protein</fullName>
    </submittedName>
</protein>
<dbReference type="EMBL" id="BLLF01003828">
    <property type="protein sequence ID" value="GFH28314.1"/>
    <property type="molecule type" value="Genomic_DNA"/>
</dbReference>
<name>A0A6A0A7J5_HAELA</name>
<proteinExistence type="predicted"/>
<reference evidence="1 2" key="1">
    <citation type="submission" date="2020-02" db="EMBL/GenBank/DDBJ databases">
        <title>Draft genome sequence of Haematococcus lacustris strain NIES-144.</title>
        <authorList>
            <person name="Morimoto D."/>
            <person name="Nakagawa S."/>
            <person name="Yoshida T."/>
            <person name="Sawayama S."/>
        </authorList>
    </citation>
    <scope>NUCLEOTIDE SEQUENCE [LARGE SCALE GENOMIC DNA]</scope>
    <source>
        <strain evidence="1 2">NIES-144</strain>
    </source>
</reference>
<evidence type="ECO:0000313" key="1">
    <source>
        <dbReference type="EMBL" id="GFH28314.1"/>
    </source>
</evidence>
<organism evidence="1 2">
    <name type="scientific">Haematococcus lacustris</name>
    <name type="common">Green alga</name>
    <name type="synonym">Haematococcus pluvialis</name>
    <dbReference type="NCBI Taxonomy" id="44745"/>
    <lineage>
        <taxon>Eukaryota</taxon>
        <taxon>Viridiplantae</taxon>
        <taxon>Chlorophyta</taxon>
        <taxon>core chlorophytes</taxon>
        <taxon>Chlorophyceae</taxon>
        <taxon>CS clade</taxon>
        <taxon>Chlamydomonadales</taxon>
        <taxon>Haematococcaceae</taxon>
        <taxon>Haematococcus</taxon>
    </lineage>
</organism>
<evidence type="ECO:0000313" key="2">
    <source>
        <dbReference type="Proteomes" id="UP000485058"/>
    </source>
</evidence>
<keyword evidence="2" id="KW-1185">Reference proteome</keyword>
<accession>A0A6A0A7J5</accession>
<sequence length="83" mass="9086">MVLAAMSEQKRSVSGIVPSHSPLNSKWFNLPNLPFLTRPTSPPPCLYMLIRVAYIIANASNLSSLQSSAVCSWATLVRVRPCV</sequence>
<comment type="caution">
    <text evidence="1">The sequence shown here is derived from an EMBL/GenBank/DDBJ whole genome shotgun (WGS) entry which is preliminary data.</text>
</comment>
<dbReference type="Proteomes" id="UP000485058">
    <property type="component" value="Unassembled WGS sequence"/>
</dbReference>
<dbReference type="AlphaFoldDB" id="A0A6A0A7J5"/>